<evidence type="ECO:0000313" key="1">
    <source>
        <dbReference type="EMBL" id="KAH3864645.1"/>
    </source>
</evidence>
<proteinExistence type="predicted"/>
<reference evidence="1" key="2">
    <citation type="submission" date="2020-11" db="EMBL/GenBank/DDBJ databases">
        <authorList>
            <person name="McCartney M.A."/>
            <person name="Auch B."/>
            <person name="Kono T."/>
            <person name="Mallez S."/>
            <person name="Becker A."/>
            <person name="Gohl D.M."/>
            <person name="Silverstein K.A.T."/>
            <person name="Koren S."/>
            <person name="Bechman K.B."/>
            <person name="Herman A."/>
            <person name="Abrahante J.E."/>
            <person name="Garbe J."/>
        </authorList>
    </citation>
    <scope>NUCLEOTIDE SEQUENCE</scope>
    <source>
        <strain evidence="1">Duluth1</strain>
        <tissue evidence="1">Whole animal</tissue>
    </source>
</reference>
<dbReference type="Proteomes" id="UP000828390">
    <property type="component" value="Unassembled WGS sequence"/>
</dbReference>
<gene>
    <name evidence="1" type="ORF">DPMN_027668</name>
</gene>
<comment type="caution">
    <text evidence="1">The sequence shown here is derived from an EMBL/GenBank/DDBJ whole genome shotgun (WGS) entry which is preliminary data.</text>
</comment>
<name>A0A9D4RFR1_DREPO</name>
<protein>
    <submittedName>
        <fullName evidence="1">Uncharacterized protein</fullName>
    </submittedName>
</protein>
<dbReference type="EMBL" id="JAIWYP010000002">
    <property type="protein sequence ID" value="KAH3864645.1"/>
    <property type="molecule type" value="Genomic_DNA"/>
</dbReference>
<accession>A0A9D4RFR1</accession>
<dbReference type="AlphaFoldDB" id="A0A9D4RFR1"/>
<keyword evidence="2" id="KW-1185">Reference proteome</keyword>
<sequence length="122" mass="13497">MFLLYDSAEKFFISSKCTTAPGGLLKSHGRLPSAYLCHGQATSSQSIEMGPTLGPVQLGRIPTDSVARNLECIERLQLTNETEACSYSAQNFNRYLSDNDSAHLLECTRWTTCLDYHPSLFG</sequence>
<organism evidence="1 2">
    <name type="scientific">Dreissena polymorpha</name>
    <name type="common">Zebra mussel</name>
    <name type="synonym">Mytilus polymorpha</name>
    <dbReference type="NCBI Taxonomy" id="45954"/>
    <lineage>
        <taxon>Eukaryota</taxon>
        <taxon>Metazoa</taxon>
        <taxon>Spiralia</taxon>
        <taxon>Lophotrochozoa</taxon>
        <taxon>Mollusca</taxon>
        <taxon>Bivalvia</taxon>
        <taxon>Autobranchia</taxon>
        <taxon>Heteroconchia</taxon>
        <taxon>Euheterodonta</taxon>
        <taxon>Imparidentia</taxon>
        <taxon>Neoheterodontei</taxon>
        <taxon>Myida</taxon>
        <taxon>Dreissenoidea</taxon>
        <taxon>Dreissenidae</taxon>
        <taxon>Dreissena</taxon>
    </lineage>
</organism>
<reference evidence="1" key="1">
    <citation type="journal article" date="2019" name="bioRxiv">
        <title>The Genome of the Zebra Mussel, Dreissena polymorpha: A Resource for Invasive Species Research.</title>
        <authorList>
            <person name="McCartney M.A."/>
            <person name="Auch B."/>
            <person name="Kono T."/>
            <person name="Mallez S."/>
            <person name="Zhang Y."/>
            <person name="Obille A."/>
            <person name="Becker A."/>
            <person name="Abrahante J.E."/>
            <person name="Garbe J."/>
            <person name="Badalamenti J.P."/>
            <person name="Herman A."/>
            <person name="Mangelson H."/>
            <person name="Liachko I."/>
            <person name="Sullivan S."/>
            <person name="Sone E.D."/>
            <person name="Koren S."/>
            <person name="Silverstein K.A.T."/>
            <person name="Beckman K.B."/>
            <person name="Gohl D.M."/>
        </authorList>
    </citation>
    <scope>NUCLEOTIDE SEQUENCE</scope>
    <source>
        <strain evidence="1">Duluth1</strain>
        <tissue evidence="1">Whole animal</tissue>
    </source>
</reference>
<evidence type="ECO:0000313" key="2">
    <source>
        <dbReference type="Proteomes" id="UP000828390"/>
    </source>
</evidence>